<dbReference type="AlphaFoldDB" id="A0A1J1J9A0"/>
<proteinExistence type="predicted"/>
<accession>A0A1J1J9A0</accession>
<evidence type="ECO:0000313" key="1">
    <source>
        <dbReference type="EMBL" id="CRL08452.1"/>
    </source>
</evidence>
<organism evidence="1 2">
    <name type="scientific">Clunio marinus</name>
    <dbReference type="NCBI Taxonomy" id="568069"/>
    <lineage>
        <taxon>Eukaryota</taxon>
        <taxon>Metazoa</taxon>
        <taxon>Ecdysozoa</taxon>
        <taxon>Arthropoda</taxon>
        <taxon>Hexapoda</taxon>
        <taxon>Insecta</taxon>
        <taxon>Pterygota</taxon>
        <taxon>Neoptera</taxon>
        <taxon>Endopterygota</taxon>
        <taxon>Diptera</taxon>
        <taxon>Nematocera</taxon>
        <taxon>Chironomoidea</taxon>
        <taxon>Chironomidae</taxon>
        <taxon>Clunio</taxon>
    </lineage>
</organism>
<dbReference type="EMBL" id="CVRI01000075">
    <property type="protein sequence ID" value="CRL08452.1"/>
    <property type="molecule type" value="Genomic_DNA"/>
</dbReference>
<dbReference type="Proteomes" id="UP000183832">
    <property type="component" value="Unassembled WGS sequence"/>
</dbReference>
<evidence type="ECO:0000313" key="2">
    <source>
        <dbReference type="Proteomes" id="UP000183832"/>
    </source>
</evidence>
<name>A0A1J1J9A0_9DIPT</name>
<protein>
    <submittedName>
        <fullName evidence="1">CLUMA_CG021532, isoform A</fullName>
    </submittedName>
</protein>
<reference evidence="1 2" key="1">
    <citation type="submission" date="2015-04" db="EMBL/GenBank/DDBJ databases">
        <authorList>
            <person name="Syromyatnikov M.Y."/>
            <person name="Popov V.N."/>
        </authorList>
    </citation>
    <scope>NUCLEOTIDE SEQUENCE [LARGE SCALE GENOMIC DNA]</scope>
</reference>
<keyword evidence="2" id="KW-1185">Reference proteome</keyword>
<sequence length="66" mass="7472">MPKSEDYSHLSFKLTADGIYKPNAGSLPISLIDLNSFVELAEFMYNLNIKGEDDDDDFWLLCGLKL</sequence>
<gene>
    <name evidence="1" type="ORF">CLUMA_CG021532</name>
</gene>